<dbReference type="NCBIfam" id="TIGR01777">
    <property type="entry name" value="yfcH"/>
    <property type="match status" value="1"/>
</dbReference>
<dbReference type="InterPro" id="IPR010099">
    <property type="entry name" value="SDR39U1"/>
</dbReference>
<dbReference type="EMBL" id="JBHRUH010000001">
    <property type="protein sequence ID" value="MFC3290502.1"/>
    <property type="molecule type" value="Genomic_DNA"/>
</dbReference>
<dbReference type="Gene3D" id="3.40.50.720">
    <property type="entry name" value="NAD(P)-binding Rossmann-like Domain"/>
    <property type="match status" value="1"/>
</dbReference>
<gene>
    <name evidence="4" type="ORF">ACFOEI_00250</name>
</gene>
<comment type="caution">
    <text evidence="4">The sequence shown here is derived from an EMBL/GenBank/DDBJ whole genome shotgun (WGS) entry which is preliminary data.</text>
</comment>
<keyword evidence="5" id="KW-1185">Reference proteome</keyword>
<reference evidence="5" key="1">
    <citation type="journal article" date="2019" name="Int. J. Syst. Evol. Microbiol.">
        <title>The Global Catalogue of Microorganisms (GCM) 10K type strain sequencing project: providing services to taxonomists for standard genome sequencing and annotation.</title>
        <authorList>
            <consortium name="The Broad Institute Genomics Platform"/>
            <consortium name="The Broad Institute Genome Sequencing Center for Infectious Disease"/>
            <person name="Wu L."/>
            <person name="Ma J."/>
        </authorList>
    </citation>
    <scope>NUCLEOTIDE SEQUENCE [LARGE SCALE GENOMIC DNA]</scope>
    <source>
        <strain evidence="5">KCTC 12847</strain>
    </source>
</reference>
<dbReference type="PANTHER" id="PTHR11092:SF0">
    <property type="entry name" value="EPIMERASE FAMILY PROTEIN SDR39U1"/>
    <property type="match status" value="1"/>
</dbReference>
<dbReference type="InterPro" id="IPR013549">
    <property type="entry name" value="DUF1731"/>
</dbReference>
<dbReference type="PANTHER" id="PTHR11092">
    <property type="entry name" value="SUGAR NUCLEOTIDE EPIMERASE RELATED"/>
    <property type="match status" value="1"/>
</dbReference>
<organism evidence="4 5">
    <name type="scientific">Modicisalibacter luteus</name>
    <dbReference type="NCBI Taxonomy" id="453962"/>
    <lineage>
        <taxon>Bacteria</taxon>
        <taxon>Pseudomonadati</taxon>
        <taxon>Pseudomonadota</taxon>
        <taxon>Gammaproteobacteria</taxon>
        <taxon>Oceanospirillales</taxon>
        <taxon>Halomonadaceae</taxon>
        <taxon>Modicisalibacter</taxon>
    </lineage>
</organism>
<evidence type="ECO:0000313" key="5">
    <source>
        <dbReference type="Proteomes" id="UP001595640"/>
    </source>
</evidence>
<protein>
    <submittedName>
        <fullName evidence="4">TIGR01777 family oxidoreductase</fullName>
    </submittedName>
</protein>
<accession>A0ABV7LVC2</accession>
<comment type="similarity">
    <text evidence="1">Belongs to the NAD(P)-dependent epimerase/dehydratase family. SDR39U1 subfamily.</text>
</comment>
<name>A0ABV7LVC2_9GAMM</name>
<evidence type="ECO:0000259" key="2">
    <source>
        <dbReference type="Pfam" id="PF01370"/>
    </source>
</evidence>
<evidence type="ECO:0000256" key="1">
    <source>
        <dbReference type="ARBA" id="ARBA00009353"/>
    </source>
</evidence>
<dbReference type="SUPFAM" id="SSF51735">
    <property type="entry name" value="NAD(P)-binding Rossmann-fold domains"/>
    <property type="match status" value="1"/>
</dbReference>
<dbReference type="Pfam" id="PF08338">
    <property type="entry name" value="DUF1731"/>
    <property type="match status" value="1"/>
</dbReference>
<sequence>MRILVTGGSGFVGQLLCRYLQERGHVLSVVSRTPDKARRRLPPGCDIRQHVLDFTDTSPEAIVNLAGESIAGRRWSEAQKQRLRDSRLGITQDLVTLCSQLTTPPGVMVSGSAMGYYGDQGQRAVDEDTAPHDEFAHRLCAEWEASARGAEQYGVRVALLRTGLVLDAGGGALQKMLPAFRLGLGGRLGDGRQFMPWIHRLDLVRSIEFLLRESSLDGPFNGSAPQPVTNAEFTRSLARHLGRPALVPAPAPLLRLALGEMSRLLLTGADMRPRRLEAAGFTFLYPTLDEAFSAILGQ</sequence>
<dbReference type="InterPro" id="IPR001509">
    <property type="entry name" value="Epimerase_deHydtase"/>
</dbReference>
<evidence type="ECO:0000313" key="4">
    <source>
        <dbReference type="EMBL" id="MFC3290502.1"/>
    </source>
</evidence>
<feature type="domain" description="NAD-dependent epimerase/dehydratase" evidence="2">
    <location>
        <begin position="3"/>
        <end position="213"/>
    </location>
</feature>
<proteinExistence type="inferred from homology"/>
<dbReference type="Proteomes" id="UP001595640">
    <property type="component" value="Unassembled WGS sequence"/>
</dbReference>
<evidence type="ECO:0000259" key="3">
    <source>
        <dbReference type="Pfam" id="PF08338"/>
    </source>
</evidence>
<dbReference type="InterPro" id="IPR036291">
    <property type="entry name" value="NAD(P)-bd_dom_sf"/>
</dbReference>
<dbReference type="RefSeq" id="WP_019020277.1">
    <property type="nucleotide sequence ID" value="NZ_BMXD01000012.1"/>
</dbReference>
<dbReference type="Pfam" id="PF01370">
    <property type="entry name" value="Epimerase"/>
    <property type="match status" value="1"/>
</dbReference>
<feature type="domain" description="DUF1731" evidence="3">
    <location>
        <begin position="249"/>
        <end position="295"/>
    </location>
</feature>